<dbReference type="Gene3D" id="3.40.50.10480">
    <property type="entry name" value="Probable brix-domain ribosomal biogenesis protein"/>
    <property type="match status" value="1"/>
</dbReference>
<reference evidence="2 3" key="1">
    <citation type="submission" date="2013-11" db="EMBL/GenBank/DDBJ databases">
        <title>Opisthorchis viverrini - life in the bile duct.</title>
        <authorList>
            <person name="Young N.D."/>
            <person name="Nagarajan N."/>
            <person name="Lin S.J."/>
            <person name="Korhonen P.K."/>
            <person name="Jex A.R."/>
            <person name="Hall R.S."/>
            <person name="Safavi-Hemami H."/>
            <person name="Kaewkong W."/>
            <person name="Bertrand D."/>
            <person name="Gao S."/>
            <person name="Seet Q."/>
            <person name="Wongkham S."/>
            <person name="Teh B.T."/>
            <person name="Wongkham C."/>
            <person name="Intapan P.M."/>
            <person name="Maleewong W."/>
            <person name="Yang X."/>
            <person name="Hu M."/>
            <person name="Wang Z."/>
            <person name="Hofmann A."/>
            <person name="Sternberg P.W."/>
            <person name="Tan P."/>
            <person name="Wang J."/>
            <person name="Gasser R.B."/>
        </authorList>
    </citation>
    <scope>NUCLEOTIDE SEQUENCE [LARGE SCALE GENOMIC DNA]</scope>
</reference>
<dbReference type="InterPro" id="IPR044281">
    <property type="entry name" value="IMP4/RPF1"/>
</dbReference>
<proteinExistence type="predicted"/>
<dbReference type="Pfam" id="PF04427">
    <property type="entry name" value="Brix"/>
    <property type="match status" value="1"/>
</dbReference>
<dbReference type="KEGG" id="ovi:T265_10951"/>
<dbReference type="GO" id="GO:0000470">
    <property type="term" value="P:maturation of LSU-rRNA"/>
    <property type="evidence" value="ECO:0007669"/>
    <property type="project" value="TreeGrafter"/>
</dbReference>
<dbReference type="OrthoDB" id="10253204at2759"/>
<dbReference type="PANTHER" id="PTHR22734:SF3">
    <property type="entry name" value="RIBOSOME PRODUCTION FACTOR 1"/>
    <property type="match status" value="1"/>
</dbReference>
<dbReference type="SUPFAM" id="SSF52954">
    <property type="entry name" value="Class II aaRS ABD-related"/>
    <property type="match status" value="1"/>
</dbReference>
<organism evidence="2 3">
    <name type="scientific">Opisthorchis viverrini</name>
    <name type="common">Southeast Asian liver fluke</name>
    <dbReference type="NCBI Taxonomy" id="6198"/>
    <lineage>
        <taxon>Eukaryota</taxon>
        <taxon>Metazoa</taxon>
        <taxon>Spiralia</taxon>
        <taxon>Lophotrochozoa</taxon>
        <taxon>Platyhelminthes</taxon>
        <taxon>Trematoda</taxon>
        <taxon>Digenea</taxon>
        <taxon>Opisthorchiida</taxon>
        <taxon>Opisthorchiata</taxon>
        <taxon>Opisthorchiidae</taxon>
        <taxon>Opisthorchis</taxon>
    </lineage>
</organism>
<protein>
    <recommendedName>
        <fullName evidence="1">Brix domain-containing protein</fullName>
    </recommendedName>
</protein>
<dbReference type="GO" id="GO:0005730">
    <property type="term" value="C:nucleolus"/>
    <property type="evidence" value="ECO:0007669"/>
    <property type="project" value="TreeGrafter"/>
</dbReference>
<evidence type="ECO:0000313" key="2">
    <source>
        <dbReference type="EMBL" id="KER20524.1"/>
    </source>
</evidence>
<dbReference type="SMART" id="SM00879">
    <property type="entry name" value="Brix"/>
    <property type="match status" value="1"/>
</dbReference>
<keyword evidence="3" id="KW-1185">Reference proteome</keyword>
<dbReference type="AlphaFoldDB" id="A0A074ZZB9"/>
<gene>
    <name evidence="2" type="ORF">T265_10951</name>
</gene>
<dbReference type="GO" id="GO:0000460">
    <property type="term" value="P:maturation of 5.8S rRNA"/>
    <property type="evidence" value="ECO:0007669"/>
    <property type="project" value="TreeGrafter"/>
</dbReference>
<dbReference type="GO" id="GO:0030687">
    <property type="term" value="C:preribosome, large subunit precursor"/>
    <property type="evidence" value="ECO:0007669"/>
    <property type="project" value="TreeGrafter"/>
</dbReference>
<feature type="domain" description="Brix" evidence="1">
    <location>
        <begin position="98"/>
        <end position="298"/>
    </location>
</feature>
<name>A0A074ZZB9_OPIVI</name>
<dbReference type="RefSeq" id="XP_009175737.1">
    <property type="nucleotide sequence ID" value="XM_009177473.1"/>
</dbReference>
<dbReference type="STRING" id="6198.A0A074ZZB9"/>
<sequence>MPLRKETTVHHQRDLKLKEKVKKAKEHRKQRKLRKESGAPVGIPQTLETLRTYDETTIVETDPDLIAEEQVVSFNTANFPYHSLQDEVADIFRNERTPKLLLTFSDRVCPRTIGFCKELTKIIPNMRIAPRWHLPLKKIIPKAIEHGFTALLVVNEDQKKVNTLVVSHLPEGPTVTFRLSNVRLRREMRGRRRPKDIEPDVVPHLITSRFTTRLGRRTERLIAALFPDRSRSTPEGHSRTIVFHNQRDFIFFRHFRYQQRTSHANEKNKEPGKSYVAMNEVGPRFTLKLRSIQQGTFDSQFGDYEWVRKRSEVGRNRRTFVM</sequence>
<dbReference type="GeneID" id="20325119"/>
<evidence type="ECO:0000313" key="3">
    <source>
        <dbReference type="Proteomes" id="UP000054324"/>
    </source>
</evidence>
<dbReference type="CTD" id="20325119"/>
<evidence type="ECO:0000259" key="1">
    <source>
        <dbReference type="PROSITE" id="PS50833"/>
    </source>
</evidence>
<dbReference type="PANTHER" id="PTHR22734">
    <property type="entry name" value="U3 SMALL NUCLEOLAR RIBONUCLEOPROTEIN PROTEIN IMP4"/>
    <property type="match status" value="1"/>
</dbReference>
<dbReference type="EMBL" id="KL597048">
    <property type="protein sequence ID" value="KER20524.1"/>
    <property type="molecule type" value="Genomic_DNA"/>
</dbReference>
<dbReference type="PROSITE" id="PS50833">
    <property type="entry name" value="BRIX"/>
    <property type="match status" value="1"/>
</dbReference>
<dbReference type="InterPro" id="IPR007109">
    <property type="entry name" value="Brix"/>
</dbReference>
<accession>A0A074ZZB9</accession>
<dbReference type="GO" id="GO:0042134">
    <property type="term" value="F:rRNA primary transcript binding"/>
    <property type="evidence" value="ECO:0007669"/>
    <property type="project" value="InterPro"/>
</dbReference>
<dbReference type="Proteomes" id="UP000054324">
    <property type="component" value="Unassembled WGS sequence"/>
</dbReference>